<dbReference type="InterPro" id="IPR017439">
    <property type="entry name" value="Amidohydrolase"/>
</dbReference>
<dbReference type="GO" id="GO:0005737">
    <property type="term" value="C:cytoplasm"/>
    <property type="evidence" value="ECO:0007669"/>
    <property type="project" value="TreeGrafter"/>
</dbReference>
<evidence type="ECO:0000313" key="4">
    <source>
        <dbReference type="Proteomes" id="UP000675664"/>
    </source>
</evidence>
<comment type="similarity">
    <text evidence="1">Belongs to the peptidase M20A family.</text>
</comment>
<name>A0A8J8B425_9FIRM</name>
<dbReference type="InterPro" id="IPR011650">
    <property type="entry name" value="Peptidase_M20_dimer"/>
</dbReference>
<dbReference type="PANTHER" id="PTHR30575">
    <property type="entry name" value="PEPTIDASE M20"/>
    <property type="match status" value="1"/>
</dbReference>
<dbReference type="InterPro" id="IPR017144">
    <property type="entry name" value="Xaa-Arg_dipeptidase"/>
</dbReference>
<dbReference type="PIRSF" id="PIRSF037226">
    <property type="entry name" value="Amidohydrolase_ACY1L2_prd"/>
    <property type="match status" value="1"/>
</dbReference>
<keyword evidence="4" id="KW-1185">Reference proteome</keyword>
<protein>
    <recommendedName>
        <fullName evidence="1">Peptidase M20 domain-containing protein 2</fullName>
    </recommendedName>
</protein>
<reference evidence="3" key="1">
    <citation type="submission" date="2021-04" db="EMBL/GenBank/DDBJ databases">
        <title>Sinoanaerobacter chloroacetimidivorans sp. nov., an obligate anaerobic bacterium isolated from anaerobic sludge.</title>
        <authorList>
            <person name="Bao Y."/>
        </authorList>
    </citation>
    <scope>NUCLEOTIDE SEQUENCE</scope>
    <source>
        <strain evidence="3">BAD-6</strain>
    </source>
</reference>
<dbReference type="SUPFAM" id="SSF55031">
    <property type="entry name" value="Bacterial exopeptidase dimerisation domain"/>
    <property type="match status" value="1"/>
</dbReference>
<evidence type="ECO:0000256" key="1">
    <source>
        <dbReference type="PIRNR" id="PIRNR037226"/>
    </source>
</evidence>
<dbReference type="GO" id="GO:0016805">
    <property type="term" value="F:dipeptidase activity"/>
    <property type="evidence" value="ECO:0007669"/>
    <property type="project" value="InterPro"/>
</dbReference>
<accession>A0A8J8B425</accession>
<dbReference type="GO" id="GO:0071713">
    <property type="term" value="F:para-aminobenzoyl-glutamate hydrolase activity"/>
    <property type="evidence" value="ECO:0007669"/>
    <property type="project" value="TreeGrafter"/>
</dbReference>
<evidence type="ECO:0000259" key="2">
    <source>
        <dbReference type="Pfam" id="PF07687"/>
    </source>
</evidence>
<organism evidence="3 4">
    <name type="scientific">Sinanaerobacter chloroacetimidivorans</name>
    <dbReference type="NCBI Taxonomy" id="2818044"/>
    <lineage>
        <taxon>Bacteria</taxon>
        <taxon>Bacillati</taxon>
        <taxon>Bacillota</taxon>
        <taxon>Clostridia</taxon>
        <taxon>Peptostreptococcales</taxon>
        <taxon>Anaerovoracaceae</taxon>
        <taxon>Sinanaerobacter</taxon>
    </lineage>
</organism>
<dbReference type="NCBIfam" id="TIGR01891">
    <property type="entry name" value="amidohydrolases"/>
    <property type="match status" value="1"/>
</dbReference>
<dbReference type="SUPFAM" id="SSF53187">
    <property type="entry name" value="Zn-dependent exopeptidases"/>
    <property type="match status" value="1"/>
</dbReference>
<dbReference type="Pfam" id="PF07687">
    <property type="entry name" value="M20_dimer"/>
    <property type="match status" value="1"/>
</dbReference>
<comment type="caution">
    <text evidence="3">The sequence shown here is derived from an EMBL/GenBank/DDBJ whole genome shotgun (WGS) entry which is preliminary data.</text>
</comment>
<dbReference type="CDD" id="cd03887">
    <property type="entry name" value="M20_Acy1L2"/>
    <property type="match status" value="1"/>
</dbReference>
<feature type="domain" description="Peptidase M20 dimerisation" evidence="2">
    <location>
        <begin position="172"/>
        <end position="255"/>
    </location>
</feature>
<proteinExistence type="inferred from homology"/>
<dbReference type="RefSeq" id="WP_227020472.1">
    <property type="nucleotide sequence ID" value="NZ_JAGSND010000025.1"/>
</dbReference>
<reference evidence="3" key="2">
    <citation type="submission" date="2021-04" db="EMBL/GenBank/DDBJ databases">
        <authorList>
            <person name="Liu J."/>
        </authorList>
    </citation>
    <scope>NUCLEOTIDE SEQUENCE</scope>
    <source>
        <strain evidence="3">BAD-6</strain>
    </source>
</reference>
<dbReference type="GO" id="GO:0046657">
    <property type="term" value="P:folic acid catabolic process"/>
    <property type="evidence" value="ECO:0007669"/>
    <property type="project" value="TreeGrafter"/>
</dbReference>
<dbReference type="Gene3D" id="3.40.630.10">
    <property type="entry name" value="Zn peptidases"/>
    <property type="match status" value="1"/>
</dbReference>
<dbReference type="InterPro" id="IPR052030">
    <property type="entry name" value="Peptidase_M20/M20A_hydrolases"/>
</dbReference>
<dbReference type="Gene3D" id="3.30.70.360">
    <property type="match status" value="1"/>
</dbReference>
<dbReference type="EMBL" id="JAGSND010000025">
    <property type="protein sequence ID" value="MBR0600356.1"/>
    <property type="molecule type" value="Genomic_DNA"/>
</dbReference>
<dbReference type="Proteomes" id="UP000675664">
    <property type="component" value="Unassembled WGS sequence"/>
</dbReference>
<dbReference type="PANTHER" id="PTHR30575:SF0">
    <property type="entry name" value="XAA-ARG DIPEPTIDASE"/>
    <property type="match status" value="1"/>
</dbReference>
<gene>
    <name evidence="3" type="ORF">KCX82_21015</name>
</gene>
<sequence>MKEKITKEIENNLDSLVSISKCLYEHPELGGEEYLAAKTLTDELKDRGFQVEEKICGLETAFRAVYDSGKAGASVAFFCEYDALPSIGHGCGHNLIASMSLGAAIGLKSVLDEIGGKIFVFGTPAEETNGAKVQMAREGIFDGITVGIMTHPSPVTEESGTSMALYPMNFQYRGKASHAAASPEKGINALDAVILLFNSINALRQHVTRDVMFHGIITAGGEAPNVVPDFTEAKFYIRAANKKNLMEAVKRVEDCAYGTERITGAKVTISCFEAVFDDMRTNKTLSEVYNKNLMNLGEDRISPASAGIGSIDMGNVSHVIPSIHPWIGFGDENLVIHTREFAERTITEEGKNLIRKAAAAMAMTGYDVITSYELQKQIIEEFLR</sequence>
<dbReference type="FunFam" id="3.30.70.360:FF:000004">
    <property type="entry name" value="Peptidase M20 domain-containing protein 2"/>
    <property type="match status" value="1"/>
</dbReference>
<dbReference type="AlphaFoldDB" id="A0A8J8B425"/>
<dbReference type="InterPro" id="IPR036264">
    <property type="entry name" value="Bact_exopeptidase_dim_dom"/>
</dbReference>
<evidence type="ECO:0000313" key="3">
    <source>
        <dbReference type="EMBL" id="MBR0600356.1"/>
    </source>
</evidence>